<evidence type="ECO:0000259" key="4">
    <source>
        <dbReference type="SMART" id="SM00797"/>
    </source>
</evidence>
<proteinExistence type="predicted"/>
<keyword evidence="6" id="KW-1185">Reference proteome</keyword>
<organism evidence="5 6">
    <name type="scientific">Planosporangium mesophilum</name>
    <dbReference type="NCBI Taxonomy" id="689768"/>
    <lineage>
        <taxon>Bacteria</taxon>
        <taxon>Bacillati</taxon>
        <taxon>Actinomycetota</taxon>
        <taxon>Actinomycetes</taxon>
        <taxon>Micromonosporales</taxon>
        <taxon>Micromonosporaceae</taxon>
        <taxon>Planosporangium</taxon>
    </lineage>
</organism>
<evidence type="ECO:0000313" key="5">
    <source>
        <dbReference type="EMBL" id="GII22734.1"/>
    </source>
</evidence>
<dbReference type="GO" id="GO:0005524">
    <property type="term" value="F:ATP binding"/>
    <property type="evidence" value="ECO:0007669"/>
    <property type="project" value="UniProtKB-KW"/>
</dbReference>
<keyword evidence="1" id="KW-0547">Nucleotide-binding</keyword>
<dbReference type="RefSeq" id="WP_239088166.1">
    <property type="nucleotide sequence ID" value="NZ_BOON01000019.1"/>
</dbReference>
<sequence>MSQTAVLEVLSAGPLTTIQDLGRPGYADWGVGASGAADRRSLRLANRLVGNPEHAAALEVVLGGLQLRARRAVIMALTGARCDATVDGCPVGHNSVLSLQSGQVLRLRTPVAGLRTYVAVRGGIDVEPVLGSRSTDVLAGLGPAVVAADSLLPVGAAPPTFPNVDMAPVPDPPHGEVTLHVSLGPRDDWFTPEAHDTLLRTSWTVTPDSNRVGMRLSGTALARAICGELPSEGMVRGALQVPPTGLPILFLSDHPVTGGYPVIAVVVDADVDRAAQLRPGQSLRFRSIHQSRTR</sequence>
<dbReference type="NCBIfam" id="TIGR00724">
    <property type="entry name" value="urea_amlyse_rel"/>
    <property type="match status" value="1"/>
</dbReference>
<gene>
    <name evidence="5" type="ORF">Pme01_23310</name>
</gene>
<accession>A0A8J3TAG8</accession>
<protein>
    <submittedName>
        <fullName evidence="5">Allophanate hydrolase</fullName>
    </submittedName>
</protein>
<dbReference type="GO" id="GO:0016787">
    <property type="term" value="F:hydrolase activity"/>
    <property type="evidence" value="ECO:0007669"/>
    <property type="project" value="UniProtKB-KW"/>
</dbReference>
<evidence type="ECO:0000313" key="6">
    <source>
        <dbReference type="Proteomes" id="UP000599074"/>
    </source>
</evidence>
<dbReference type="SUPFAM" id="SSF50891">
    <property type="entry name" value="Cyclophilin-like"/>
    <property type="match status" value="1"/>
</dbReference>
<dbReference type="Proteomes" id="UP000599074">
    <property type="component" value="Unassembled WGS sequence"/>
</dbReference>
<dbReference type="PANTHER" id="PTHR43309:SF3">
    <property type="entry name" value="5-OXOPROLINASE SUBUNIT C"/>
    <property type="match status" value="1"/>
</dbReference>
<dbReference type="Pfam" id="PF02626">
    <property type="entry name" value="CT_A_B"/>
    <property type="match status" value="1"/>
</dbReference>
<dbReference type="AlphaFoldDB" id="A0A8J3TAG8"/>
<keyword evidence="2 5" id="KW-0378">Hydrolase</keyword>
<evidence type="ECO:0000256" key="3">
    <source>
        <dbReference type="ARBA" id="ARBA00022840"/>
    </source>
</evidence>
<evidence type="ECO:0000256" key="2">
    <source>
        <dbReference type="ARBA" id="ARBA00022801"/>
    </source>
</evidence>
<dbReference type="InterPro" id="IPR003778">
    <property type="entry name" value="CT_A_B"/>
</dbReference>
<reference evidence="5" key="1">
    <citation type="submission" date="2021-01" db="EMBL/GenBank/DDBJ databases">
        <title>Whole genome shotgun sequence of Planosporangium mesophilum NBRC 109066.</title>
        <authorList>
            <person name="Komaki H."/>
            <person name="Tamura T."/>
        </authorList>
    </citation>
    <scope>NUCLEOTIDE SEQUENCE</scope>
    <source>
        <strain evidence="5">NBRC 109066</strain>
    </source>
</reference>
<dbReference type="SMART" id="SM00797">
    <property type="entry name" value="AHS2"/>
    <property type="match status" value="1"/>
</dbReference>
<keyword evidence="3" id="KW-0067">ATP-binding</keyword>
<name>A0A8J3TAG8_9ACTN</name>
<dbReference type="EMBL" id="BOON01000019">
    <property type="protein sequence ID" value="GII22734.1"/>
    <property type="molecule type" value="Genomic_DNA"/>
</dbReference>
<evidence type="ECO:0000256" key="1">
    <source>
        <dbReference type="ARBA" id="ARBA00022741"/>
    </source>
</evidence>
<dbReference type="InterPro" id="IPR029000">
    <property type="entry name" value="Cyclophilin-like_dom_sf"/>
</dbReference>
<dbReference type="InterPro" id="IPR052708">
    <property type="entry name" value="PxpC"/>
</dbReference>
<feature type="domain" description="Carboxyltransferase" evidence="4">
    <location>
        <begin position="28"/>
        <end position="293"/>
    </location>
</feature>
<dbReference type="PANTHER" id="PTHR43309">
    <property type="entry name" value="5-OXOPROLINASE SUBUNIT C"/>
    <property type="match status" value="1"/>
</dbReference>
<comment type="caution">
    <text evidence="5">The sequence shown here is derived from an EMBL/GenBank/DDBJ whole genome shotgun (WGS) entry which is preliminary data.</text>
</comment>
<dbReference type="Gene3D" id="2.40.100.10">
    <property type="entry name" value="Cyclophilin-like"/>
    <property type="match status" value="1"/>
</dbReference>